<dbReference type="PROSITE" id="PS00452">
    <property type="entry name" value="GUANYLATE_CYCLASE_1"/>
    <property type="match status" value="1"/>
</dbReference>
<protein>
    <recommendedName>
        <fullName evidence="2 14">Guanylate cyclase</fullName>
        <ecNumber evidence="2 14">4.6.1.2</ecNumber>
    </recommendedName>
</protein>
<evidence type="ECO:0000256" key="6">
    <source>
        <dbReference type="ARBA" id="ARBA00022989"/>
    </source>
</evidence>
<dbReference type="SUPFAM" id="SSF55073">
    <property type="entry name" value="Nucleotide cyclase"/>
    <property type="match status" value="1"/>
</dbReference>
<evidence type="ECO:0000256" key="15">
    <source>
        <dbReference type="SAM" id="Coils"/>
    </source>
</evidence>
<dbReference type="InterPro" id="IPR000719">
    <property type="entry name" value="Prot_kinase_dom"/>
</dbReference>
<keyword evidence="21" id="KW-1185">Reference proteome</keyword>
<dbReference type="GO" id="GO:0005525">
    <property type="term" value="F:GTP binding"/>
    <property type="evidence" value="ECO:0007669"/>
    <property type="project" value="UniProtKB-KW"/>
</dbReference>
<dbReference type="EC" id="4.6.1.2" evidence="2 14"/>
<dbReference type="FunFam" id="3.30.70.1230:FF:000030">
    <property type="entry name" value="Si:ch211-215j19.12"/>
    <property type="match status" value="1"/>
</dbReference>
<keyword evidence="15" id="KW-0175">Coiled coil</keyword>
<evidence type="ECO:0000256" key="2">
    <source>
        <dbReference type="ARBA" id="ARBA00012202"/>
    </source>
</evidence>
<dbReference type="PANTHER" id="PTHR11920">
    <property type="entry name" value="GUANYLYL CYCLASE"/>
    <property type="match status" value="1"/>
</dbReference>
<dbReference type="Gene3D" id="1.10.510.10">
    <property type="entry name" value="Transferase(Phosphotransferase) domain 1"/>
    <property type="match status" value="1"/>
</dbReference>
<dbReference type="InterPro" id="IPR001245">
    <property type="entry name" value="Ser-Thr/Tyr_kinase_cat_dom"/>
</dbReference>
<dbReference type="PROSITE" id="PS50011">
    <property type="entry name" value="PROTEIN_KINASE_DOM"/>
    <property type="match status" value="1"/>
</dbReference>
<feature type="transmembrane region" description="Helical" evidence="16">
    <location>
        <begin position="451"/>
        <end position="473"/>
    </location>
</feature>
<keyword evidence="5" id="KW-0547">Nucleotide-binding</keyword>
<dbReference type="SUPFAM" id="SSF53822">
    <property type="entry name" value="Periplasmic binding protein-like I"/>
    <property type="match status" value="1"/>
</dbReference>
<keyword evidence="11 13" id="KW-0456">Lyase</keyword>
<evidence type="ECO:0000313" key="21">
    <source>
        <dbReference type="Proteomes" id="UP001163046"/>
    </source>
</evidence>
<dbReference type="Gene3D" id="6.10.250.780">
    <property type="match status" value="1"/>
</dbReference>
<dbReference type="OrthoDB" id="1890790at2759"/>
<dbReference type="EMBL" id="MU827302">
    <property type="protein sequence ID" value="KAJ7365842.1"/>
    <property type="molecule type" value="Genomic_DNA"/>
</dbReference>
<organism evidence="20 21">
    <name type="scientific">Desmophyllum pertusum</name>
    <dbReference type="NCBI Taxonomy" id="174260"/>
    <lineage>
        <taxon>Eukaryota</taxon>
        <taxon>Metazoa</taxon>
        <taxon>Cnidaria</taxon>
        <taxon>Anthozoa</taxon>
        <taxon>Hexacorallia</taxon>
        <taxon>Scleractinia</taxon>
        <taxon>Caryophylliina</taxon>
        <taxon>Caryophylliidae</taxon>
        <taxon>Desmophyllum</taxon>
    </lineage>
</organism>
<evidence type="ECO:0000256" key="5">
    <source>
        <dbReference type="ARBA" id="ARBA00022741"/>
    </source>
</evidence>
<dbReference type="SMART" id="SM00044">
    <property type="entry name" value="CYCc"/>
    <property type="match status" value="1"/>
</dbReference>
<evidence type="ECO:0000313" key="20">
    <source>
        <dbReference type="EMBL" id="KAJ7365842.1"/>
    </source>
</evidence>
<dbReference type="Proteomes" id="UP001163046">
    <property type="component" value="Unassembled WGS sequence"/>
</dbReference>
<comment type="subcellular location">
    <subcellularLocation>
        <location evidence="1">Membrane</location>
        <topology evidence="1">Single-pass type I membrane protein</topology>
    </subcellularLocation>
</comment>
<dbReference type="SUPFAM" id="SSF56112">
    <property type="entry name" value="Protein kinase-like (PK-like)"/>
    <property type="match status" value="1"/>
</dbReference>
<accession>A0A9W9YT85</accession>
<dbReference type="InterPro" id="IPR018297">
    <property type="entry name" value="A/G_cyclase_CS"/>
</dbReference>
<dbReference type="Pfam" id="PF00211">
    <property type="entry name" value="Guanylate_cyc"/>
    <property type="match status" value="1"/>
</dbReference>
<feature type="domain" description="Guanylate cyclase" evidence="19">
    <location>
        <begin position="836"/>
        <end position="934"/>
    </location>
</feature>
<reference evidence="20" key="1">
    <citation type="submission" date="2023-01" db="EMBL/GenBank/DDBJ databases">
        <title>Genome assembly of the deep-sea coral Lophelia pertusa.</title>
        <authorList>
            <person name="Herrera S."/>
            <person name="Cordes E."/>
        </authorList>
    </citation>
    <scope>NUCLEOTIDE SEQUENCE</scope>
    <source>
        <strain evidence="20">USNM1676648</strain>
        <tissue evidence="20">Polyp</tissue>
    </source>
</reference>
<comment type="caution">
    <text evidence="20">The sequence shown here is derived from an EMBL/GenBank/DDBJ whole genome shotgun (WGS) entry which is preliminary data.</text>
</comment>
<dbReference type="InterPro" id="IPR001828">
    <property type="entry name" value="ANF_lig-bd_rcpt"/>
</dbReference>
<evidence type="ECO:0000256" key="14">
    <source>
        <dbReference type="RuleBase" id="RU003431"/>
    </source>
</evidence>
<evidence type="ECO:0000256" key="8">
    <source>
        <dbReference type="ARBA" id="ARBA00023136"/>
    </source>
</evidence>
<dbReference type="PANTHER" id="PTHR11920:SF496">
    <property type="entry name" value="GUANYLATE CYCLASE"/>
    <property type="match status" value="1"/>
</dbReference>
<evidence type="ECO:0000256" key="1">
    <source>
        <dbReference type="ARBA" id="ARBA00004479"/>
    </source>
</evidence>
<dbReference type="InterPro" id="IPR011645">
    <property type="entry name" value="HNOB_dom_associated"/>
</dbReference>
<evidence type="ECO:0000259" key="18">
    <source>
        <dbReference type="PROSITE" id="PS50011"/>
    </source>
</evidence>
<dbReference type="GO" id="GO:0001653">
    <property type="term" value="F:peptide receptor activity"/>
    <property type="evidence" value="ECO:0007669"/>
    <property type="project" value="TreeGrafter"/>
</dbReference>
<keyword evidence="12 14" id="KW-0141">cGMP biosynthesis</keyword>
<evidence type="ECO:0000256" key="3">
    <source>
        <dbReference type="ARBA" id="ARBA00022692"/>
    </source>
</evidence>
<dbReference type="CDD" id="cd06352">
    <property type="entry name" value="PBP1_NPR_GC-like"/>
    <property type="match status" value="1"/>
</dbReference>
<dbReference type="FunFam" id="1.10.510.10:FF:001538">
    <property type="entry name" value="Guanylate cyclase"/>
    <property type="match status" value="1"/>
</dbReference>
<sequence length="1004" mass="112946">MEIRHSRFRIFLAFLFIHLAVSENIHIGVLLPTSRLGYSELGRALEIAVEPAIQDVYNHNRLSRQWNITYTIKDSACHKTIAVGKTYELHNADVFIGPACSDSCLSAALLASYWNKPMISYSCSSVEISNSYFYPTFARTQPFSRTYLHETPDILYQAVKFYGWKRAAIISTEDHVWSPIAISMTEIFQRHNISVPFTGFYVPSSSFSHKTYLSQVKDEARVVFLLAYNDEVAKLLVAANELGMMNGEYAFTTLDFTVHDNWLKEPWAGGRSREDFIALFDGTINLSVKGPHGERYQKYLQQFGEKIKANNISETPVTFQFSAYLHDAIELYAVGLNRSVSRGGNKADGLSIISNISNTGLLFKGVSGDVAINHQGNRVPVFVFSNRQNGRLIPFVEIDQTKANNESVTIYNATIVWPGGTTTVPLDTPKCGFQGEKCLTTPEEKKEEFNYLWLLTLVLLLLVIGLLVGFLYYKKKVYERDLLNTSWVIDYKDITLCSPGSRLSSKVRTGPGSFISNMGGDVNISLTNVGRYKVRDLIHENVNQYIGMCINSPNVCIVSIFCSRGNLQDLLANDDIKIDWLFKMSFASDIAKGMTALHNSPITAHGNLKSSKCLIDGRWVCKVSDHGLDSVKANQTEEDLGEYAKYRDLFWTAPELLKAMDHKNSQFTKTQKGDVYSYGIILHEILTRDEPYYQLEPKDVLEKIQKRPVPPFRPDVPKENEGCDNRYIKLMQQCWDNEPSVRPTFTDIKAQLRATNNRKNTGIVDNMLQMMEKYTDQLEELVDERTRQLEIEKAKTEELLYKMLPKPIADELKSGNSVEAESFSSVTIFFSDIVGFTSMASESTPFQVETIGDAYMVVSGLPVRNGDRHAGEIAAMALNLLSCVKDFTVPHIKNKKVQLRIGIHTGPCVAGVVGLKMPRYCLFGDTVNYASRMESSGLALRIHVSPECKALLDTLGGFYLEERGPVTLKGKGTIVSFFLYGKDGFDKPLPSLREAATLEEHEFK</sequence>
<comment type="similarity">
    <text evidence="13">Belongs to the adenylyl cyclase class-4/guanylyl cyclase family.</text>
</comment>
<dbReference type="GO" id="GO:0005886">
    <property type="term" value="C:plasma membrane"/>
    <property type="evidence" value="ECO:0007669"/>
    <property type="project" value="TreeGrafter"/>
</dbReference>
<dbReference type="Pfam" id="PF07701">
    <property type="entry name" value="HNOBA"/>
    <property type="match status" value="1"/>
</dbReference>
<comment type="catalytic activity">
    <reaction evidence="14">
        <text>GTP = 3',5'-cyclic GMP + diphosphate</text>
        <dbReference type="Rhea" id="RHEA:13665"/>
        <dbReference type="ChEBI" id="CHEBI:33019"/>
        <dbReference type="ChEBI" id="CHEBI:37565"/>
        <dbReference type="ChEBI" id="CHEBI:57746"/>
        <dbReference type="EC" id="4.6.1.2"/>
    </reaction>
</comment>
<evidence type="ECO:0000256" key="7">
    <source>
        <dbReference type="ARBA" id="ARBA00023134"/>
    </source>
</evidence>
<dbReference type="PROSITE" id="PS50125">
    <property type="entry name" value="GUANYLATE_CYCLASE_2"/>
    <property type="match status" value="1"/>
</dbReference>
<dbReference type="GO" id="GO:0005524">
    <property type="term" value="F:ATP binding"/>
    <property type="evidence" value="ECO:0007669"/>
    <property type="project" value="InterPro"/>
</dbReference>
<evidence type="ECO:0000256" key="16">
    <source>
        <dbReference type="SAM" id="Phobius"/>
    </source>
</evidence>
<dbReference type="Pfam" id="PF07714">
    <property type="entry name" value="PK_Tyr_Ser-Thr"/>
    <property type="match status" value="1"/>
</dbReference>
<dbReference type="GO" id="GO:0004672">
    <property type="term" value="F:protein kinase activity"/>
    <property type="evidence" value="ECO:0007669"/>
    <property type="project" value="InterPro"/>
</dbReference>
<evidence type="ECO:0000256" key="10">
    <source>
        <dbReference type="ARBA" id="ARBA00023180"/>
    </source>
</evidence>
<dbReference type="InterPro" id="IPR011009">
    <property type="entry name" value="Kinase-like_dom_sf"/>
</dbReference>
<keyword evidence="4 17" id="KW-0732">Signal</keyword>
<keyword evidence="6 16" id="KW-1133">Transmembrane helix</keyword>
<name>A0A9W9YT85_9CNID</name>
<dbReference type="GO" id="GO:0007168">
    <property type="term" value="P:receptor guanylyl cyclase signaling pathway"/>
    <property type="evidence" value="ECO:0007669"/>
    <property type="project" value="TreeGrafter"/>
</dbReference>
<dbReference type="GO" id="GO:0035556">
    <property type="term" value="P:intracellular signal transduction"/>
    <property type="evidence" value="ECO:0007669"/>
    <property type="project" value="InterPro"/>
</dbReference>
<evidence type="ECO:0000256" key="11">
    <source>
        <dbReference type="ARBA" id="ARBA00023239"/>
    </source>
</evidence>
<dbReference type="InterPro" id="IPR001170">
    <property type="entry name" value="ANPR/GUC"/>
</dbReference>
<dbReference type="InterPro" id="IPR001054">
    <property type="entry name" value="A/G_cyclase"/>
</dbReference>
<dbReference type="Gene3D" id="3.30.70.1230">
    <property type="entry name" value="Nucleotide cyclase"/>
    <property type="match status" value="1"/>
</dbReference>
<evidence type="ECO:0000256" key="17">
    <source>
        <dbReference type="SAM" id="SignalP"/>
    </source>
</evidence>
<feature type="signal peptide" evidence="17">
    <location>
        <begin position="1"/>
        <end position="22"/>
    </location>
</feature>
<feature type="domain" description="Protein kinase" evidence="18">
    <location>
        <begin position="472"/>
        <end position="754"/>
    </location>
</feature>
<keyword evidence="8 16" id="KW-0472">Membrane</keyword>
<keyword evidence="7" id="KW-0342">GTP-binding</keyword>
<dbReference type="AlphaFoldDB" id="A0A9W9YT85"/>
<proteinExistence type="inferred from homology"/>
<dbReference type="InterPro" id="IPR028082">
    <property type="entry name" value="Peripla_BP_I"/>
</dbReference>
<dbReference type="GO" id="GO:0004383">
    <property type="term" value="F:guanylate cyclase activity"/>
    <property type="evidence" value="ECO:0007669"/>
    <property type="project" value="UniProtKB-EC"/>
</dbReference>
<dbReference type="PRINTS" id="PR00255">
    <property type="entry name" value="NATPEPTIDER"/>
</dbReference>
<keyword evidence="10" id="KW-0325">Glycoprotein</keyword>
<feature type="coiled-coil region" evidence="15">
    <location>
        <begin position="764"/>
        <end position="791"/>
    </location>
</feature>
<dbReference type="CDD" id="cd07302">
    <property type="entry name" value="CHD"/>
    <property type="match status" value="1"/>
</dbReference>
<dbReference type="GO" id="GO:0004016">
    <property type="term" value="F:adenylate cyclase activity"/>
    <property type="evidence" value="ECO:0007669"/>
    <property type="project" value="TreeGrafter"/>
</dbReference>
<dbReference type="Pfam" id="PF01094">
    <property type="entry name" value="ANF_receptor"/>
    <property type="match status" value="1"/>
</dbReference>
<dbReference type="InterPro" id="IPR029787">
    <property type="entry name" value="Nucleotide_cyclase"/>
</dbReference>
<gene>
    <name evidence="20" type="ORF">OS493_002563</name>
</gene>
<keyword evidence="9" id="KW-0675">Receptor</keyword>
<evidence type="ECO:0000256" key="4">
    <source>
        <dbReference type="ARBA" id="ARBA00022729"/>
    </source>
</evidence>
<keyword evidence="3 16" id="KW-0812">Transmembrane</keyword>
<evidence type="ECO:0000256" key="13">
    <source>
        <dbReference type="RuleBase" id="RU000405"/>
    </source>
</evidence>
<evidence type="ECO:0000259" key="19">
    <source>
        <dbReference type="PROSITE" id="PS50125"/>
    </source>
</evidence>
<feature type="chain" id="PRO_5040832679" description="Guanylate cyclase" evidence="17">
    <location>
        <begin position="23"/>
        <end position="1004"/>
    </location>
</feature>
<dbReference type="Gene3D" id="3.40.50.2300">
    <property type="match status" value="2"/>
</dbReference>
<dbReference type="InterPro" id="IPR050401">
    <property type="entry name" value="Cyclic_nucleotide_synthase"/>
</dbReference>
<evidence type="ECO:0000256" key="12">
    <source>
        <dbReference type="ARBA" id="ARBA00023293"/>
    </source>
</evidence>
<evidence type="ECO:0000256" key="9">
    <source>
        <dbReference type="ARBA" id="ARBA00023170"/>
    </source>
</evidence>